<feature type="compositionally biased region" description="Low complexity" evidence="1">
    <location>
        <begin position="1"/>
        <end position="13"/>
    </location>
</feature>
<reference evidence="3" key="1">
    <citation type="submission" date="2021-06" db="EMBL/GenBank/DDBJ databases">
        <title>Halomicroarcula sp. F24A a new haloarchaeum isolated from saline soil.</title>
        <authorList>
            <person name="Duran-Viseras A."/>
            <person name="Sanchez-Porro C."/>
            <person name="Ventosa A."/>
        </authorList>
    </citation>
    <scope>NUCLEOTIDE SEQUENCE</scope>
    <source>
        <strain evidence="3">F24A</strain>
    </source>
</reference>
<dbReference type="AlphaFoldDB" id="A0A8J7YHM4"/>
<sequence length="110" mass="12204">MMSDSQSDNSGDGQTDGGGIVRRQIPPDPATSEYDLLEILADIEEVDIETLPPLYNQVEHVVETLFKTPPSADAQMSISFSYAGYRITIDRTGTVQFVPVKDTIERNRQL</sequence>
<evidence type="ECO:0000313" key="4">
    <source>
        <dbReference type="Proteomes" id="UP000783863"/>
    </source>
</evidence>
<evidence type="ECO:0000259" key="2">
    <source>
        <dbReference type="Pfam" id="PF18545"/>
    </source>
</evidence>
<organism evidence="3 4">
    <name type="scientific">Haloarcula salinisoli</name>
    <dbReference type="NCBI Taxonomy" id="2487746"/>
    <lineage>
        <taxon>Archaea</taxon>
        <taxon>Methanobacteriati</taxon>
        <taxon>Methanobacteriota</taxon>
        <taxon>Stenosarchaea group</taxon>
        <taxon>Halobacteria</taxon>
        <taxon>Halobacteriales</taxon>
        <taxon>Haloarculaceae</taxon>
        <taxon>Haloarcula</taxon>
    </lineage>
</organism>
<proteinExistence type="predicted"/>
<evidence type="ECO:0000256" key="1">
    <source>
        <dbReference type="SAM" id="MobiDB-lite"/>
    </source>
</evidence>
<comment type="caution">
    <text evidence="3">The sequence shown here is derived from an EMBL/GenBank/DDBJ whole genome shotgun (WGS) entry which is preliminary data.</text>
</comment>
<feature type="domain" description="Halobacterial output" evidence="2">
    <location>
        <begin position="36"/>
        <end position="97"/>
    </location>
</feature>
<name>A0A8J7YHM4_9EURY</name>
<dbReference type="Pfam" id="PF18545">
    <property type="entry name" value="HalOD1"/>
    <property type="match status" value="1"/>
</dbReference>
<dbReference type="InterPro" id="IPR040624">
    <property type="entry name" value="HalOD1"/>
</dbReference>
<protein>
    <recommendedName>
        <fullName evidence="2">Halobacterial output domain-containing protein</fullName>
    </recommendedName>
</protein>
<keyword evidence="4" id="KW-1185">Reference proteome</keyword>
<dbReference type="EMBL" id="RKLQ01000001">
    <property type="protein sequence ID" value="MBX0302869.1"/>
    <property type="molecule type" value="Genomic_DNA"/>
</dbReference>
<evidence type="ECO:0000313" key="3">
    <source>
        <dbReference type="EMBL" id="MBX0302869.1"/>
    </source>
</evidence>
<gene>
    <name evidence="3" type="ORF">EGD98_04185</name>
</gene>
<accession>A0A8J7YHM4</accession>
<feature type="region of interest" description="Disordered" evidence="1">
    <location>
        <begin position="1"/>
        <end position="29"/>
    </location>
</feature>
<dbReference type="Proteomes" id="UP000783863">
    <property type="component" value="Unassembled WGS sequence"/>
</dbReference>